<organism evidence="2 4">
    <name type="scientific">Cucumis melo var. makuwa</name>
    <name type="common">Oriental melon</name>
    <dbReference type="NCBI Taxonomy" id="1194695"/>
    <lineage>
        <taxon>Eukaryota</taxon>
        <taxon>Viridiplantae</taxon>
        <taxon>Streptophyta</taxon>
        <taxon>Embryophyta</taxon>
        <taxon>Tracheophyta</taxon>
        <taxon>Spermatophyta</taxon>
        <taxon>Magnoliopsida</taxon>
        <taxon>eudicotyledons</taxon>
        <taxon>Gunneridae</taxon>
        <taxon>Pentapetalae</taxon>
        <taxon>rosids</taxon>
        <taxon>fabids</taxon>
        <taxon>Cucurbitales</taxon>
        <taxon>Cucurbitaceae</taxon>
        <taxon>Benincaseae</taxon>
        <taxon>Cucumis</taxon>
    </lineage>
</organism>
<gene>
    <name evidence="2" type="ORF">E5676_scaffold675G00410</name>
    <name evidence="1" type="ORF">E6C27_scaffold33G00090</name>
</gene>
<evidence type="ECO:0000313" key="4">
    <source>
        <dbReference type="Proteomes" id="UP000321947"/>
    </source>
</evidence>
<evidence type="ECO:0000313" key="1">
    <source>
        <dbReference type="EMBL" id="KAA0052858.1"/>
    </source>
</evidence>
<name>A0A5D3BZC7_CUCMM</name>
<proteinExistence type="predicted"/>
<reference evidence="3 4" key="1">
    <citation type="submission" date="2019-08" db="EMBL/GenBank/DDBJ databases">
        <title>Draft genome sequences of two oriental melons (Cucumis melo L. var makuwa).</title>
        <authorList>
            <person name="Kwon S.-Y."/>
        </authorList>
    </citation>
    <scope>NUCLEOTIDE SEQUENCE [LARGE SCALE GENOMIC DNA]</scope>
    <source>
        <strain evidence="4">cv. Chang Bougi</strain>
        <strain evidence="3">cv. SW 3</strain>
        <tissue evidence="2">Leaf</tissue>
    </source>
</reference>
<dbReference type="Proteomes" id="UP000321393">
    <property type="component" value="Unassembled WGS sequence"/>
</dbReference>
<dbReference type="OrthoDB" id="413361at2759"/>
<dbReference type="AlphaFoldDB" id="A0A5D3BZC7"/>
<dbReference type="EMBL" id="SSTE01010037">
    <property type="protein sequence ID" value="KAA0052858.1"/>
    <property type="molecule type" value="Genomic_DNA"/>
</dbReference>
<sequence length="132" mass="15143">MQNSKKGLLPYRYEIHLSKEQSSKTPQEVKDMRNILYASVVGSLVYTMSFTRPDICYSVAMVSRYHSNLELHHCTTVRNILKYLRRAKYYMLMYGNKDLILTGYTDSDLQSDKDARKSTSGSVFTLNGGPIV</sequence>
<accession>A0A5D3BZC7</accession>
<comment type="caution">
    <text evidence="2">The sequence shown here is derived from an EMBL/GenBank/DDBJ whole genome shotgun (WGS) entry which is preliminary data.</text>
</comment>
<dbReference type="PANTHER" id="PTHR11439">
    <property type="entry name" value="GAG-POL-RELATED RETROTRANSPOSON"/>
    <property type="match status" value="1"/>
</dbReference>
<evidence type="ECO:0000313" key="2">
    <source>
        <dbReference type="EMBL" id="TYK04368.1"/>
    </source>
</evidence>
<dbReference type="Proteomes" id="UP000321947">
    <property type="component" value="Unassembled WGS sequence"/>
</dbReference>
<dbReference type="PANTHER" id="PTHR11439:SF496">
    <property type="entry name" value="RNA-DIRECTED DNA POLYMERASE"/>
    <property type="match status" value="1"/>
</dbReference>
<evidence type="ECO:0000313" key="3">
    <source>
        <dbReference type="Proteomes" id="UP000321393"/>
    </source>
</evidence>
<dbReference type="EMBL" id="SSTD01014234">
    <property type="protein sequence ID" value="TYK04368.1"/>
    <property type="molecule type" value="Genomic_DNA"/>
</dbReference>
<protein>
    <submittedName>
        <fullName evidence="2">Gag/pol protein</fullName>
    </submittedName>
</protein>